<dbReference type="Proteomes" id="UP000006334">
    <property type="component" value="Unassembled WGS sequence"/>
</dbReference>
<name>K6Y4V4_9ALTE</name>
<evidence type="ECO:0000313" key="4">
    <source>
        <dbReference type="EMBL" id="GAC13277.1"/>
    </source>
</evidence>
<organism evidence="4 5">
    <name type="scientific">Aliiglaciecola lipolytica E3</name>
    <dbReference type="NCBI Taxonomy" id="1127673"/>
    <lineage>
        <taxon>Bacteria</taxon>
        <taxon>Pseudomonadati</taxon>
        <taxon>Pseudomonadota</taxon>
        <taxon>Gammaproteobacteria</taxon>
        <taxon>Alteromonadales</taxon>
        <taxon>Alteromonadaceae</taxon>
        <taxon>Aliiglaciecola</taxon>
    </lineage>
</organism>
<evidence type="ECO:0000256" key="3">
    <source>
        <dbReference type="PROSITE-ProRule" id="PRU00023"/>
    </source>
</evidence>
<accession>K6Y4V4</accession>
<dbReference type="RefSeq" id="WP_008843097.1">
    <property type="nucleotide sequence ID" value="NZ_BAEN01000015.1"/>
</dbReference>
<dbReference type="OrthoDB" id="307920at2"/>
<dbReference type="eggNOG" id="COG0666">
    <property type="taxonomic scope" value="Bacteria"/>
</dbReference>
<evidence type="ECO:0000256" key="2">
    <source>
        <dbReference type="ARBA" id="ARBA00023043"/>
    </source>
</evidence>
<dbReference type="SMART" id="SM00248">
    <property type="entry name" value="ANK"/>
    <property type="match status" value="4"/>
</dbReference>
<feature type="repeat" description="ANK" evidence="3">
    <location>
        <begin position="130"/>
        <end position="162"/>
    </location>
</feature>
<dbReference type="PROSITE" id="PS50297">
    <property type="entry name" value="ANK_REP_REGION"/>
    <property type="match status" value="1"/>
</dbReference>
<dbReference type="Pfam" id="PF00023">
    <property type="entry name" value="Ank"/>
    <property type="match status" value="1"/>
</dbReference>
<evidence type="ECO:0000256" key="1">
    <source>
        <dbReference type="ARBA" id="ARBA00022737"/>
    </source>
</evidence>
<dbReference type="Pfam" id="PF12796">
    <property type="entry name" value="Ank_2"/>
    <property type="match status" value="1"/>
</dbReference>
<keyword evidence="1" id="KW-0677">Repeat</keyword>
<dbReference type="AlphaFoldDB" id="K6Y4V4"/>
<dbReference type="SUPFAM" id="SSF48403">
    <property type="entry name" value="Ankyrin repeat"/>
    <property type="match status" value="1"/>
</dbReference>
<keyword evidence="5" id="KW-1185">Reference proteome</keyword>
<dbReference type="InterPro" id="IPR002110">
    <property type="entry name" value="Ankyrin_rpt"/>
</dbReference>
<dbReference type="PANTHER" id="PTHR24171:SF9">
    <property type="entry name" value="ANKYRIN REPEAT DOMAIN-CONTAINING PROTEIN 39"/>
    <property type="match status" value="1"/>
</dbReference>
<keyword evidence="2 3" id="KW-0040">ANK repeat</keyword>
<comment type="caution">
    <text evidence="4">The sequence shown here is derived from an EMBL/GenBank/DDBJ whole genome shotgun (WGS) entry which is preliminary data.</text>
</comment>
<dbReference type="EMBL" id="BAEN01000015">
    <property type="protein sequence ID" value="GAC13277.1"/>
    <property type="molecule type" value="Genomic_DNA"/>
</dbReference>
<dbReference type="PROSITE" id="PS50088">
    <property type="entry name" value="ANK_REPEAT"/>
    <property type="match status" value="1"/>
</dbReference>
<dbReference type="Gene3D" id="1.25.40.20">
    <property type="entry name" value="Ankyrin repeat-containing domain"/>
    <property type="match status" value="1"/>
</dbReference>
<protein>
    <submittedName>
        <fullName evidence="4">Uncharacterized protein</fullName>
    </submittedName>
</protein>
<proteinExistence type="predicted"/>
<dbReference type="STRING" id="1127673.GLIP_0631"/>
<reference evidence="4 5" key="1">
    <citation type="journal article" date="2017" name="Antonie Van Leeuwenhoek">
        <title>Rhizobium rhizosphaerae sp. nov., a novel species isolated from rice rhizosphere.</title>
        <authorList>
            <person name="Zhao J.J."/>
            <person name="Zhang J."/>
            <person name="Zhang R.J."/>
            <person name="Zhang C.W."/>
            <person name="Yin H.Q."/>
            <person name="Zhang X.X."/>
        </authorList>
    </citation>
    <scope>NUCLEOTIDE SEQUENCE [LARGE SCALE GENOMIC DNA]</scope>
    <source>
        <strain evidence="4 5">E3</strain>
    </source>
</reference>
<dbReference type="InterPro" id="IPR036770">
    <property type="entry name" value="Ankyrin_rpt-contain_sf"/>
</dbReference>
<gene>
    <name evidence="4" type="ORF">GLIP_0631</name>
</gene>
<dbReference type="PANTHER" id="PTHR24171">
    <property type="entry name" value="ANKYRIN REPEAT DOMAIN-CONTAINING PROTEIN 39-RELATED"/>
    <property type="match status" value="1"/>
</dbReference>
<sequence length="188" mass="20802">MKNMLIYCFIIVVSILSREVSAIENESSEQLKILYFDAARKGDIELLKTFYHAGLPVNVANEKGYTALILSAYNGQSDTVDFLLSIENIDPCQEDIKGNTALMGAIFKGNFRIAKALMDADCEVDQSNLNGQTALMFATLFNRQEIIDELIDKGANITLTDNSRLSLSDIAAGQGNHKLVERFTNQNP</sequence>
<evidence type="ECO:0000313" key="5">
    <source>
        <dbReference type="Proteomes" id="UP000006334"/>
    </source>
</evidence>